<evidence type="ECO:0000313" key="1">
    <source>
        <dbReference type="EMBL" id="PAY73432.1"/>
    </source>
</evidence>
<dbReference type="AlphaFoldDB" id="A0A9Q5U8J3"/>
<proteinExistence type="predicted"/>
<sequence length="71" mass="8060">MGSAGISQRVISSWWTFGRLRAIASSKDGLAVVVIIDSIERYRANLQQQDNYRREGKAQMDCSLQDQRKLS</sequence>
<dbReference type="EMBL" id="NIYS01000082">
    <property type="protein sequence ID" value="PAY73432.1"/>
    <property type="molecule type" value="Genomic_DNA"/>
</dbReference>
<evidence type="ECO:0000313" key="2">
    <source>
        <dbReference type="Proteomes" id="UP000218430"/>
    </source>
</evidence>
<dbReference type="Proteomes" id="UP000218430">
    <property type="component" value="Unassembled WGS sequence"/>
</dbReference>
<organism evidence="1 2">
    <name type="scientific">Shigella boydii</name>
    <dbReference type="NCBI Taxonomy" id="621"/>
    <lineage>
        <taxon>Bacteria</taxon>
        <taxon>Pseudomonadati</taxon>
        <taxon>Pseudomonadota</taxon>
        <taxon>Gammaproteobacteria</taxon>
        <taxon>Enterobacterales</taxon>
        <taxon>Enterobacteriaceae</taxon>
        <taxon>Shigella</taxon>
    </lineage>
</organism>
<reference evidence="2" key="1">
    <citation type="submission" date="2017-06" db="EMBL/GenBank/DDBJ databases">
        <title>WGS of SAMN07203007.</title>
        <authorList>
            <person name="Fouts D."/>
            <person name="Sutton G."/>
            <person name="Nguyen K."/>
            <person name="Thamlikitkul V."/>
        </authorList>
    </citation>
    <scope>NUCLEOTIDE SEQUENCE [LARGE SCALE GENOMIC DNA]</scope>
    <source>
        <strain evidence="2">ESBL-W3-2</strain>
    </source>
</reference>
<protein>
    <submittedName>
        <fullName evidence="1">Uncharacterized protein</fullName>
    </submittedName>
</protein>
<accession>A0A9Q5U8J3</accession>
<gene>
    <name evidence="1" type="ORF">CEH00_12725</name>
</gene>
<name>A0A9Q5U8J3_SHIBO</name>
<comment type="caution">
    <text evidence="1">The sequence shown here is derived from an EMBL/GenBank/DDBJ whole genome shotgun (WGS) entry which is preliminary data.</text>
</comment>